<evidence type="ECO:0000313" key="3">
    <source>
        <dbReference type="Proteomes" id="UP000540412"/>
    </source>
</evidence>
<proteinExistence type="predicted"/>
<dbReference type="AlphaFoldDB" id="A0A7W9ULH3"/>
<dbReference type="InterPro" id="IPR010916">
    <property type="entry name" value="TonB_box_CS"/>
</dbReference>
<gene>
    <name evidence="2" type="ORF">BJY24_006478</name>
</gene>
<keyword evidence="1" id="KW-0732">Signal</keyword>
<dbReference type="Proteomes" id="UP000540412">
    <property type="component" value="Unassembled WGS sequence"/>
</dbReference>
<sequence>MRFVKIGAVAVALAGLAVLGSGVAQADETISVTAEVLGCAVQNNIDLGAGIDLQPGKSITVSDDVLAELKTKGCLD</sequence>
<dbReference type="RefSeq" id="WP_040752015.1">
    <property type="nucleotide sequence ID" value="NZ_JACHIT010000002.1"/>
</dbReference>
<name>A0A7W9ULH3_9NOCA</name>
<accession>A0A7W9ULH3</accession>
<protein>
    <submittedName>
        <fullName evidence="2">Uncharacterized protein</fullName>
    </submittedName>
</protein>
<keyword evidence="3" id="KW-1185">Reference proteome</keyword>
<dbReference type="EMBL" id="JACHIT010000002">
    <property type="protein sequence ID" value="MBB5917566.1"/>
    <property type="molecule type" value="Genomic_DNA"/>
</dbReference>
<feature type="chain" id="PRO_5031166940" evidence="1">
    <location>
        <begin position="27"/>
        <end position="76"/>
    </location>
</feature>
<evidence type="ECO:0000256" key="1">
    <source>
        <dbReference type="SAM" id="SignalP"/>
    </source>
</evidence>
<reference evidence="2 3" key="1">
    <citation type="submission" date="2020-08" db="EMBL/GenBank/DDBJ databases">
        <title>Sequencing the genomes of 1000 actinobacteria strains.</title>
        <authorList>
            <person name="Klenk H.-P."/>
        </authorList>
    </citation>
    <scope>NUCLEOTIDE SEQUENCE [LARGE SCALE GENOMIC DNA]</scope>
    <source>
        <strain evidence="2 3">DSM 43582</strain>
    </source>
</reference>
<organism evidence="2 3">
    <name type="scientific">Nocardia transvalensis</name>
    <dbReference type="NCBI Taxonomy" id="37333"/>
    <lineage>
        <taxon>Bacteria</taxon>
        <taxon>Bacillati</taxon>
        <taxon>Actinomycetota</taxon>
        <taxon>Actinomycetes</taxon>
        <taxon>Mycobacteriales</taxon>
        <taxon>Nocardiaceae</taxon>
        <taxon>Nocardia</taxon>
    </lineage>
</organism>
<feature type="signal peptide" evidence="1">
    <location>
        <begin position="1"/>
        <end position="26"/>
    </location>
</feature>
<evidence type="ECO:0000313" key="2">
    <source>
        <dbReference type="EMBL" id="MBB5917566.1"/>
    </source>
</evidence>
<dbReference type="PROSITE" id="PS00430">
    <property type="entry name" value="TONB_DEPENDENT_REC_1"/>
    <property type="match status" value="1"/>
</dbReference>
<comment type="caution">
    <text evidence="2">The sequence shown here is derived from an EMBL/GenBank/DDBJ whole genome shotgun (WGS) entry which is preliminary data.</text>
</comment>